<dbReference type="InterPro" id="IPR051169">
    <property type="entry name" value="NADH-Q_oxidoreductase"/>
</dbReference>
<keyword evidence="4" id="KW-0274">FAD</keyword>
<dbReference type="EMBL" id="BMPG01000002">
    <property type="protein sequence ID" value="GGL60098.1"/>
    <property type="molecule type" value="Genomic_DNA"/>
</dbReference>
<dbReference type="RefSeq" id="WP_188978108.1">
    <property type="nucleotide sequence ID" value="NZ_BMPG01000002.1"/>
</dbReference>
<dbReference type="InterPro" id="IPR036188">
    <property type="entry name" value="FAD/NAD-bd_sf"/>
</dbReference>
<evidence type="ECO:0000256" key="4">
    <source>
        <dbReference type="ARBA" id="ARBA00022827"/>
    </source>
</evidence>
<dbReference type="GO" id="GO:0019646">
    <property type="term" value="P:aerobic electron transport chain"/>
    <property type="evidence" value="ECO:0007669"/>
    <property type="project" value="TreeGrafter"/>
</dbReference>
<sequence length="378" mass="40432">MRVVVLGGGYGGLLTTRKLEDRLPDGVELLLVDDTGDHLVQHELHRAIRRPSFTDAISIPLTELTERATVRVADVEAVDREERVVELDGGDSIEYDAAVVAFGAETAYYGIEGLEEYATPLKRLEHAAAVRREFEAVLEAGGGEVVVGGAGLSGVQVAGELAQYARDEGVESHVSVTLLEQRSDIAPSFPANFRDAVRDELRERDVDIRTETTVTAVDDGTVSLDDGEHAYDQFVWTGGITGNHGLGGDRPSVRADLRIDDRTFGIGDAVEITDAEGTVVPAAALAAVRASETVAENVTRVVEAAREGEPRPRLKQWVFDTPGWLVSVGDGAVAQLGPEVFTGAAANVIKSSVGVTYLAEHGSLRRAVSVVQEDLRDL</sequence>
<dbReference type="AlphaFoldDB" id="A0A830F3P1"/>
<organism evidence="7 8">
    <name type="scientific">Halocalculus aciditolerans</name>
    <dbReference type="NCBI Taxonomy" id="1383812"/>
    <lineage>
        <taxon>Archaea</taxon>
        <taxon>Methanobacteriati</taxon>
        <taxon>Methanobacteriota</taxon>
        <taxon>Stenosarchaea group</taxon>
        <taxon>Halobacteria</taxon>
        <taxon>Halobacteriales</taxon>
        <taxon>Halobacteriaceae</taxon>
        <taxon>Halocalculus</taxon>
    </lineage>
</organism>
<protein>
    <submittedName>
        <fullName evidence="7">NADH dehydrogenase</fullName>
    </submittedName>
</protein>
<dbReference type="PRINTS" id="PR00368">
    <property type="entry name" value="FADPNR"/>
</dbReference>
<comment type="cofactor">
    <cofactor evidence="1">
        <name>FAD</name>
        <dbReference type="ChEBI" id="CHEBI:57692"/>
    </cofactor>
</comment>
<evidence type="ECO:0000256" key="5">
    <source>
        <dbReference type="ARBA" id="ARBA00023002"/>
    </source>
</evidence>
<keyword evidence="8" id="KW-1185">Reference proteome</keyword>
<dbReference type="Gene3D" id="3.50.50.100">
    <property type="match status" value="1"/>
</dbReference>
<dbReference type="PANTHER" id="PTHR42913">
    <property type="entry name" value="APOPTOSIS-INDUCING FACTOR 1"/>
    <property type="match status" value="1"/>
</dbReference>
<comment type="caution">
    <text evidence="7">The sequence shown here is derived from an EMBL/GenBank/DDBJ whole genome shotgun (WGS) entry which is preliminary data.</text>
</comment>
<evidence type="ECO:0000256" key="2">
    <source>
        <dbReference type="ARBA" id="ARBA00005272"/>
    </source>
</evidence>
<dbReference type="GO" id="GO:0003955">
    <property type="term" value="F:NAD(P)H dehydrogenase (quinone) activity"/>
    <property type="evidence" value="ECO:0007669"/>
    <property type="project" value="TreeGrafter"/>
</dbReference>
<comment type="similarity">
    <text evidence="2">Belongs to the NADH dehydrogenase family.</text>
</comment>
<evidence type="ECO:0000256" key="3">
    <source>
        <dbReference type="ARBA" id="ARBA00022630"/>
    </source>
</evidence>
<reference evidence="7" key="1">
    <citation type="journal article" date="2014" name="Int. J. Syst. Evol. Microbiol.">
        <title>Complete genome sequence of Corynebacterium casei LMG S-19264T (=DSM 44701T), isolated from a smear-ripened cheese.</title>
        <authorList>
            <consortium name="US DOE Joint Genome Institute (JGI-PGF)"/>
            <person name="Walter F."/>
            <person name="Albersmeier A."/>
            <person name="Kalinowski J."/>
            <person name="Ruckert C."/>
        </authorList>
    </citation>
    <scope>NUCLEOTIDE SEQUENCE</scope>
    <source>
        <strain evidence="7">JCM 19596</strain>
    </source>
</reference>
<reference evidence="7" key="2">
    <citation type="submission" date="2020-09" db="EMBL/GenBank/DDBJ databases">
        <authorList>
            <person name="Sun Q."/>
            <person name="Ohkuma M."/>
        </authorList>
    </citation>
    <scope>NUCLEOTIDE SEQUENCE</scope>
    <source>
        <strain evidence="7">JCM 19596</strain>
    </source>
</reference>
<dbReference type="InterPro" id="IPR023753">
    <property type="entry name" value="FAD/NAD-binding_dom"/>
</dbReference>
<accession>A0A830F3P1</accession>
<evidence type="ECO:0000259" key="6">
    <source>
        <dbReference type="Pfam" id="PF07992"/>
    </source>
</evidence>
<dbReference type="Proteomes" id="UP000607197">
    <property type="component" value="Unassembled WGS sequence"/>
</dbReference>
<proteinExistence type="inferred from homology"/>
<evidence type="ECO:0000313" key="7">
    <source>
        <dbReference type="EMBL" id="GGL60098.1"/>
    </source>
</evidence>
<dbReference type="PANTHER" id="PTHR42913:SF3">
    <property type="entry name" value="64 KDA MITOCHONDRIAL NADH DEHYDROGENASE (EUROFUNG)"/>
    <property type="match status" value="1"/>
</dbReference>
<dbReference type="Pfam" id="PF07992">
    <property type="entry name" value="Pyr_redox_2"/>
    <property type="match status" value="1"/>
</dbReference>
<evidence type="ECO:0000313" key="8">
    <source>
        <dbReference type="Proteomes" id="UP000607197"/>
    </source>
</evidence>
<evidence type="ECO:0000256" key="1">
    <source>
        <dbReference type="ARBA" id="ARBA00001974"/>
    </source>
</evidence>
<name>A0A830F3P1_9EURY</name>
<keyword evidence="5" id="KW-0560">Oxidoreductase</keyword>
<keyword evidence="3" id="KW-0285">Flavoprotein</keyword>
<dbReference type="OrthoDB" id="38899at2157"/>
<gene>
    <name evidence="7" type="ORF">GCM10009039_17980</name>
</gene>
<feature type="domain" description="FAD/NAD(P)-binding" evidence="6">
    <location>
        <begin position="1"/>
        <end position="246"/>
    </location>
</feature>
<dbReference type="SUPFAM" id="SSF51905">
    <property type="entry name" value="FAD/NAD(P)-binding domain"/>
    <property type="match status" value="2"/>
</dbReference>